<dbReference type="GO" id="GO:0004565">
    <property type="term" value="F:beta-galactosidase activity"/>
    <property type="evidence" value="ECO:0007669"/>
    <property type="project" value="InterPro"/>
</dbReference>
<dbReference type="RefSeq" id="WP_190926229.1">
    <property type="nucleotide sequence ID" value="NZ_JACXJA010000007.1"/>
</dbReference>
<proteinExistence type="predicted"/>
<dbReference type="InterPro" id="IPR028212">
    <property type="entry name" value="GHL6"/>
</dbReference>
<evidence type="ECO:0000313" key="3">
    <source>
        <dbReference type="Proteomes" id="UP000639396"/>
    </source>
</evidence>
<evidence type="ECO:0000259" key="1">
    <source>
        <dbReference type="Pfam" id="PF08532"/>
    </source>
</evidence>
<dbReference type="Pfam" id="PF08532">
    <property type="entry name" value="Glyco_hydro_42M"/>
    <property type="match status" value="1"/>
</dbReference>
<reference evidence="2" key="1">
    <citation type="submission" date="2020-09" db="EMBL/GenBank/DDBJ databases">
        <title>A novel bacterium of genus Paenibacillus, isolated from South China Sea.</title>
        <authorList>
            <person name="Huang H."/>
            <person name="Mo K."/>
            <person name="Hu Y."/>
        </authorList>
    </citation>
    <scope>NUCLEOTIDE SEQUENCE</scope>
    <source>
        <strain evidence="2">IB182363</strain>
    </source>
</reference>
<dbReference type="Gene3D" id="3.40.50.880">
    <property type="match status" value="1"/>
</dbReference>
<dbReference type="SUPFAM" id="SSF52317">
    <property type="entry name" value="Class I glutamine amidotransferase-like"/>
    <property type="match status" value="1"/>
</dbReference>
<dbReference type="SUPFAM" id="SSF51445">
    <property type="entry name" value="(Trans)glycosidases"/>
    <property type="match status" value="1"/>
</dbReference>
<dbReference type="AlphaFoldDB" id="A0A927GZ43"/>
<feature type="domain" description="Beta-galactosidase trimerisation" evidence="1">
    <location>
        <begin position="371"/>
        <end position="433"/>
    </location>
</feature>
<evidence type="ECO:0000313" key="2">
    <source>
        <dbReference type="EMBL" id="MBD2861858.1"/>
    </source>
</evidence>
<organism evidence="2 3">
    <name type="scientific">Paenibacillus oceani</name>
    <dbReference type="NCBI Taxonomy" id="2772510"/>
    <lineage>
        <taxon>Bacteria</taxon>
        <taxon>Bacillati</taxon>
        <taxon>Bacillota</taxon>
        <taxon>Bacilli</taxon>
        <taxon>Bacillales</taxon>
        <taxon>Paenibacillaceae</taxon>
        <taxon>Paenibacillus</taxon>
    </lineage>
</organism>
<dbReference type="EMBL" id="JACXJA010000007">
    <property type="protein sequence ID" value="MBD2861858.1"/>
    <property type="molecule type" value="Genomic_DNA"/>
</dbReference>
<protein>
    <submittedName>
        <fullName evidence="2">Family 10 glycosylhydrolase</fullName>
    </submittedName>
</protein>
<keyword evidence="3" id="KW-1185">Reference proteome</keyword>
<dbReference type="CDD" id="cd03143">
    <property type="entry name" value="A4_beta-galactosidase_middle_domain"/>
    <property type="match status" value="1"/>
</dbReference>
<dbReference type="InterPro" id="IPR017853">
    <property type="entry name" value="GH"/>
</dbReference>
<dbReference type="InterPro" id="IPR029062">
    <property type="entry name" value="Class_I_gatase-like"/>
</dbReference>
<comment type="caution">
    <text evidence="2">The sequence shown here is derived from an EMBL/GenBank/DDBJ whole genome shotgun (WGS) entry which is preliminary data.</text>
</comment>
<dbReference type="Proteomes" id="UP000639396">
    <property type="component" value="Unassembled WGS sequence"/>
</dbReference>
<dbReference type="Gene3D" id="3.20.20.80">
    <property type="entry name" value="Glycosidases"/>
    <property type="match status" value="1"/>
</dbReference>
<dbReference type="GO" id="GO:0005975">
    <property type="term" value="P:carbohydrate metabolic process"/>
    <property type="evidence" value="ECO:0007669"/>
    <property type="project" value="InterPro"/>
</dbReference>
<accession>A0A927GZ43</accession>
<name>A0A927GZ43_9BACL</name>
<gene>
    <name evidence="2" type="ORF">IDH45_07670</name>
</gene>
<dbReference type="InterPro" id="IPR013738">
    <property type="entry name" value="Beta_galactosidase_Trimer"/>
</dbReference>
<sequence>MRTLKRAVHLDFHTMPNVKDFAAHFDAGQFARTLKEARVEFINVFAKCNLGFAYYRTDIGIPYPYMKGDMLGEIVEECHKEGIGVAAYFNIGIDHEMARKRRDWCVLNKDGQVISGDRTGNFFRLMCLNSGYKDYMLGMIREVVERYPVDGVFLDCLVTNPCYGNECQEELQTCGKDPLDHHEVDLFTRQKVNDFCWEVKKITGDELLLLPNGLGHIHCDGLGSHIEIECLPGAWGYDYFAAQAAYSRTLGKQVLYMTGRFHASWGDFGGLKTKASLEYDCWDAIMNGITTSVGDHMHPRDGLDSSVYRRIGEVYRDIEAYEPWTEGAAAAAEIAVVLPPGSDLGANNPRFPKGQQVLYAAARMLGELKYGFNIVEERGDFSSYSVIILPDEVTVTPTLKEKLERHLAAGGSVISTGFSGLNPERTQFALEQWNMEYVGPDPRNASYFNMIEPSERFDSEFPYAVYKQGIQLRGKPGTVRLAADVDAYSNKMWDGFHGYYYTPPAAASGLDAAVQSGRIVQIGFQLFGGYGENAYPEYKYLLRHCLKKLLPDPLIKHEGIPSTARVTVTRKERLDILHVKATYPELRGRYNVIEEHNRLHDGIVYVKGTDVKAVYTAPDRTPVPFDIVDGYAKIRLPAVNGYLMTVIERSASM</sequence>
<dbReference type="Pfam" id="PF14871">
    <property type="entry name" value="GHL6"/>
    <property type="match status" value="1"/>
</dbReference>